<organism evidence="1">
    <name type="scientific">gut metagenome</name>
    <dbReference type="NCBI Taxonomy" id="749906"/>
    <lineage>
        <taxon>unclassified sequences</taxon>
        <taxon>metagenomes</taxon>
        <taxon>organismal metagenomes</taxon>
    </lineage>
</organism>
<protein>
    <submittedName>
        <fullName evidence="1">Uncharacterized protein</fullName>
    </submittedName>
</protein>
<name>J9FZT3_9ZZZZ</name>
<reference evidence="1" key="1">
    <citation type="journal article" date="2012" name="PLoS ONE">
        <title>Gene sets for utilization of primary and secondary nutrition supplies in the distal gut of endangered iberian lynx.</title>
        <authorList>
            <person name="Alcaide M."/>
            <person name="Messina E."/>
            <person name="Richter M."/>
            <person name="Bargiela R."/>
            <person name="Peplies J."/>
            <person name="Huws S.A."/>
            <person name="Newbold C.J."/>
            <person name="Golyshin P.N."/>
            <person name="Simon M.A."/>
            <person name="Lopez G."/>
            <person name="Yakimov M.M."/>
            <person name="Ferrer M."/>
        </authorList>
    </citation>
    <scope>NUCLEOTIDE SEQUENCE</scope>
</reference>
<dbReference type="EMBL" id="AMCI01003536">
    <property type="protein sequence ID" value="EJX00069.1"/>
    <property type="molecule type" value="Genomic_DNA"/>
</dbReference>
<gene>
    <name evidence="1" type="ORF">EVA_11826</name>
</gene>
<proteinExistence type="predicted"/>
<evidence type="ECO:0000313" key="1">
    <source>
        <dbReference type="EMBL" id="EJX00069.1"/>
    </source>
</evidence>
<sequence length="43" mass="4983">MRLFQVLVQLSLSIHTRSKSTSLPNLLTDTMLWISVYFSMPNL</sequence>
<comment type="caution">
    <text evidence="1">The sequence shown here is derived from an EMBL/GenBank/DDBJ whole genome shotgun (WGS) entry which is preliminary data.</text>
</comment>
<dbReference type="AlphaFoldDB" id="J9FZT3"/>
<accession>J9FZT3</accession>